<evidence type="ECO:0000256" key="1">
    <source>
        <dbReference type="ARBA" id="ARBA00006420"/>
    </source>
</evidence>
<dbReference type="FunFam" id="3.90.1010.10:FF:000002">
    <property type="entry name" value="Iron-sulfur cluster assembly scaffold protein NifU"/>
    <property type="match status" value="1"/>
</dbReference>
<proteinExistence type="inferred from homology"/>
<evidence type="ECO:0000313" key="3">
    <source>
        <dbReference type="EMBL" id="QJR38339.1"/>
    </source>
</evidence>
<sequence length="154" mass="16358">MMSDLQELYQSVILDHNRKPRNFGVLEGSNRAADGKNPLCGDEVHVALHVDGDVITDVKFTGHGCAISKASASLMTAAVKGKTREEAETLFHRFHALVLGQDAGGGKDLGQLVVFSGVSRFPVRVKCASLAWHTLKAALDDGPTDAVTSVSTEA</sequence>
<protein>
    <submittedName>
        <fullName evidence="3">SUF system NifU family Fe-S cluster assembly protein</fullName>
    </submittedName>
</protein>
<keyword evidence="4" id="KW-1185">Reference proteome</keyword>
<dbReference type="GO" id="GO:0005506">
    <property type="term" value="F:iron ion binding"/>
    <property type="evidence" value="ECO:0007669"/>
    <property type="project" value="InterPro"/>
</dbReference>
<dbReference type="Gene3D" id="3.90.1010.10">
    <property type="match status" value="1"/>
</dbReference>
<accession>A0A6M4IXA8</accession>
<dbReference type="Pfam" id="PF01592">
    <property type="entry name" value="NifU_N"/>
    <property type="match status" value="1"/>
</dbReference>
<dbReference type="GO" id="GO:0016226">
    <property type="term" value="P:iron-sulfur cluster assembly"/>
    <property type="evidence" value="ECO:0007669"/>
    <property type="project" value="InterPro"/>
</dbReference>
<evidence type="ECO:0000313" key="4">
    <source>
        <dbReference type="Proteomes" id="UP000500938"/>
    </source>
</evidence>
<dbReference type="KEGG" id="ggr:HKW67_20820"/>
<organism evidence="3 4">
    <name type="scientific">Gemmatimonas groenlandica</name>
    <dbReference type="NCBI Taxonomy" id="2732249"/>
    <lineage>
        <taxon>Bacteria</taxon>
        <taxon>Pseudomonadati</taxon>
        <taxon>Gemmatimonadota</taxon>
        <taxon>Gemmatimonadia</taxon>
        <taxon>Gemmatimonadales</taxon>
        <taxon>Gemmatimonadaceae</taxon>
        <taxon>Gemmatimonas</taxon>
    </lineage>
</organism>
<evidence type="ECO:0000259" key="2">
    <source>
        <dbReference type="Pfam" id="PF01592"/>
    </source>
</evidence>
<dbReference type="AlphaFoldDB" id="A0A6M4IXA8"/>
<gene>
    <name evidence="3" type="ORF">HKW67_20820</name>
</gene>
<comment type="similarity">
    <text evidence="1">Belongs to the NifU family.</text>
</comment>
<feature type="domain" description="NIF system FeS cluster assembly NifU N-terminal" evidence="2">
    <location>
        <begin position="9"/>
        <end position="127"/>
    </location>
</feature>
<reference evidence="3 4" key="1">
    <citation type="submission" date="2020-05" db="EMBL/GenBank/DDBJ databases">
        <title>Complete genome sequence of Gemmatimonas greenlandica TET16.</title>
        <authorList>
            <person name="Zeng Y."/>
        </authorList>
    </citation>
    <scope>NUCLEOTIDE SEQUENCE [LARGE SCALE GENOMIC DNA]</scope>
    <source>
        <strain evidence="3 4">TET16</strain>
    </source>
</reference>
<dbReference type="Proteomes" id="UP000500938">
    <property type="component" value="Chromosome"/>
</dbReference>
<dbReference type="EMBL" id="CP053085">
    <property type="protein sequence ID" value="QJR38339.1"/>
    <property type="molecule type" value="Genomic_DNA"/>
</dbReference>
<dbReference type="InterPro" id="IPR002871">
    <property type="entry name" value="NIF_FeS_clus_asmbl_NifU_N"/>
</dbReference>
<dbReference type="SUPFAM" id="SSF82649">
    <property type="entry name" value="SufE/NifU"/>
    <property type="match status" value="1"/>
</dbReference>
<name>A0A6M4IXA8_9BACT</name>
<dbReference type="NCBIfam" id="TIGR01994">
    <property type="entry name" value="SUF_scaf_2"/>
    <property type="match status" value="1"/>
</dbReference>
<dbReference type="GO" id="GO:0051536">
    <property type="term" value="F:iron-sulfur cluster binding"/>
    <property type="evidence" value="ECO:0007669"/>
    <property type="project" value="InterPro"/>
</dbReference>
<dbReference type="CDD" id="cd06664">
    <property type="entry name" value="IscU_like"/>
    <property type="match status" value="1"/>
</dbReference>
<dbReference type="PANTHER" id="PTHR10093">
    <property type="entry name" value="IRON-SULFUR CLUSTER ASSEMBLY ENZYME NIFU HOMOLOG"/>
    <property type="match status" value="1"/>
</dbReference>